<evidence type="ECO:0000256" key="6">
    <source>
        <dbReference type="ARBA" id="ARBA00023136"/>
    </source>
</evidence>
<dbReference type="Pfam" id="PF02417">
    <property type="entry name" value="Chromate_transp"/>
    <property type="match status" value="1"/>
</dbReference>
<feature type="transmembrane region" description="Helical" evidence="7">
    <location>
        <begin position="7"/>
        <end position="28"/>
    </location>
</feature>
<reference evidence="8 9" key="1">
    <citation type="submission" date="2015-06" db="EMBL/GenBank/DDBJ databases">
        <title>Draft genome of the moderately acidophilic sulfate reducer Candidatus Desulfosporosinus acididurans strain M1.</title>
        <authorList>
            <person name="Poehlein A."/>
            <person name="Petzsch P."/>
            <person name="Johnson B.D."/>
            <person name="Schloemann M."/>
            <person name="Daniel R."/>
            <person name="Muehling M."/>
        </authorList>
    </citation>
    <scope>NUCLEOTIDE SEQUENCE [LARGE SCALE GENOMIC DNA]</scope>
    <source>
        <strain evidence="8 9">M1</strain>
    </source>
</reference>
<feature type="transmembrane region" description="Helical" evidence="7">
    <location>
        <begin position="110"/>
        <end position="130"/>
    </location>
</feature>
<evidence type="ECO:0000313" key="8">
    <source>
        <dbReference type="EMBL" id="KLU64717.1"/>
    </source>
</evidence>
<dbReference type="PANTHER" id="PTHR43663:SF1">
    <property type="entry name" value="CHROMATE TRANSPORTER"/>
    <property type="match status" value="1"/>
</dbReference>
<proteinExistence type="inferred from homology"/>
<evidence type="ECO:0000256" key="7">
    <source>
        <dbReference type="SAM" id="Phobius"/>
    </source>
</evidence>
<name>A0A0J1FMZ9_9FIRM</name>
<comment type="similarity">
    <text evidence="2">Belongs to the chromate ion transporter (CHR) (TC 2.A.51) family.</text>
</comment>
<evidence type="ECO:0000256" key="3">
    <source>
        <dbReference type="ARBA" id="ARBA00022475"/>
    </source>
</evidence>
<evidence type="ECO:0000256" key="5">
    <source>
        <dbReference type="ARBA" id="ARBA00022989"/>
    </source>
</evidence>
<keyword evidence="5 7" id="KW-1133">Transmembrane helix</keyword>
<evidence type="ECO:0000313" key="9">
    <source>
        <dbReference type="Proteomes" id="UP000036356"/>
    </source>
</evidence>
<evidence type="ECO:0000256" key="1">
    <source>
        <dbReference type="ARBA" id="ARBA00004651"/>
    </source>
</evidence>
<feature type="transmembrane region" description="Helical" evidence="7">
    <location>
        <begin position="48"/>
        <end position="68"/>
    </location>
</feature>
<gene>
    <name evidence="8" type="primary">srpC_3</name>
    <name evidence="8" type="ORF">DEAC_c33610</name>
</gene>
<keyword evidence="3" id="KW-1003">Cell membrane</keyword>
<accession>A0A0J1FMZ9</accession>
<evidence type="ECO:0000256" key="4">
    <source>
        <dbReference type="ARBA" id="ARBA00022692"/>
    </source>
</evidence>
<dbReference type="Proteomes" id="UP000036356">
    <property type="component" value="Unassembled WGS sequence"/>
</dbReference>
<keyword evidence="9" id="KW-1185">Reference proteome</keyword>
<organism evidence="8 9">
    <name type="scientific">Desulfosporosinus acididurans</name>
    <dbReference type="NCBI Taxonomy" id="476652"/>
    <lineage>
        <taxon>Bacteria</taxon>
        <taxon>Bacillati</taxon>
        <taxon>Bacillota</taxon>
        <taxon>Clostridia</taxon>
        <taxon>Eubacteriales</taxon>
        <taxon>Desulfitobacteriaceae</taxon>
        <taxon>Desulfosporosinus</taxon>
    </lineage>
</organism>
<feature type="transmembrane region" description="Helical" evidence="7">
    <location>
        <begin position="142"/>
        <end position="158"/>
    </location>
</feature>
<evidence type="ECO:0000256" key="2">
    <source>
        <dbReference type="ARBA" id="ARBA00005262"/>
    </source>
</evidence>
<protein>
    <submittedName>
        <fullName evidence="8">Putative chromate transport protein</fullName>
    </submittedName>
</protein>
<dbReference type="PANTHER" id="PTHR43663">
    <property type="entry name" value="CHROMATE TRANSPORT PROTEIN-RELATED"/>
    <property type="match status" value="1"/>
</dbReference>
<feature type="transmembrane region" description="Helical" evidence="7">
    <location>
        <begin position="75"/>
        <end position="98"/>
    </location>
</feature>
<dbReference type="PATRIC" id="fig|476652.3.peg.3545"/>
<sequence length="181" mass="19339">MSMFESVFVAFSKLWIVIFGGGYAMLPLLQTEMKTHGWLSTSQLTDSIAVSAMAPGPIATNTAAIVGFKIDGIWGALIASIALTLPSLLVILLVGKVLGKLQEHRNFKAAFYGLRPAIIGVIIFAAINFAVSNHIIGGRNILDIKSAILMIVAFVILIRTKLHPVYLIIAAALIGILLSVI</sequence>
<keyword evidence="6 7" id="KW-0472">Membrane</keyword>
<dbReference type="InterPro" id="IPR052518">
    <property type="entry name" value="CHR_Transporter"/>
</dbReference>
<dbReference type="GO" id="GO:0005886">
    <property type="term" value="C:plasma membrane"/>
    <property type="evidence" value="ECO:0007669"/>
    <property type="project" value="UniProtKB-SubCell"/>
</dbReference>
<comment type="subcellular location">
    <subcellularLocation>
        <location evidence="1">Cell membrane</location>
        <topology evidence="1">Multi-pass membrane protein</topology>
    </subcellularLocation>
</comment>
<keyword evidence="4 7" id="KW-0812">Transmembrane</keyword>
<dbReference type="STRING" id="476652.DEAC_c33610"/>
<dbReference type="RefSeq" id="WP_047811162.1">
    <property type="nucleotide sequence ID" value="NZ_LDZY01000012.1"/>
</dbReference>
<feature type="transmembrane region" description="Helical" evidence="7">
    <location>
        <begin position="164"/>
        <end position="180"/>
    </location>
</feature>
<comment type="caution">
    <text evidence="8">The sequence shown here is derived from an EMBL/GenBank/DDBJ whole genome shotgun (WGS) entry which is preliminary data.</text>
</comment>
<dbReference type="EMBL" id="LDZY01000012">
    <property type="protein sequence ID" value="KLU64717.1"/>
    <property type="molecule type" value="Genomic_DNA"/>
</dbReference>
<dbReference type="GO" id="GO:0015109">
    <property type="term" value="F:chromate transmembrane transporter activity"/>
    <property type="evidence" value="ECO:0007669"/>
    <property type="project" value="InterPro"/>
</dbReference>
<dbReference type="AlphaFoldDB" id="A0A0J1FMZ9"/>
<dbReference type="InterPro" id="IPR003370">
    <property type="entry name" value="Chromate_transpt"/>
</dbReference>